<keyword evidence="5 7" id="KW-1133">Transmembrane helix</keyword>
<evidence type="ECO:0000256" key="6">
    <source>
        <dbReference type="ARBA" id="ARBA00023136"/>
    </source>
</evidence>
<dbReference type="GO" id="GO:0005886">
    <property type="term" value="C:plasma membrane"/>
    <property type="evidence" value="ECO:0007669"/>
    <property type="project" value="UniProtKB-SubCell"/>
</dbReference>
<dbReference type="STRING" id="217511.GCA_001463845_01258"/>
<keyword evidence="3" id="KW-1003">Cell membrane</keyword>
<evidence type="ECO:0000256" key="5">
    <source>
        <dbReference type="ARBA" id="ARBA00022989"/>
    </source>
</evidence>
<evidence type="ECO:0000256" key="4">
    <source>
        <dbReference type="ARBA" id="ARBA00022692"/>
    </source>
</evidence>
<dbReference type="Proteomes" id="UP000004310">
    <property type="component" value="Unassembled WGS sequence"/>
</dbReference>
<dbReference type="eggNOG" id="COG2095">
    <property type="taxonomic scope" value="Bacteria"/>
</dbReference>
<comment type="subcellular location">
    <subcellularLocation>
        <location evidence="1 7">Cell membrane</location>
        <topology evidence="1 7">Multi-pass membrane protein</topology>
    </subcellularLocation>
</comment>
<comment type="similarity">
    <text evidence="2 7">Belongs to the UPF0056 (MarC) family.</text>
</comment>
<comment type="caution">
    <text evidence="8">The sequence shown here is derived from an EMBL/GenBank/DDBJ whole genome shotgun (WGS) entry which is preliminary data.</text>
</comment>
<dbReference type="EMBL" id="AATP01000006">
    <property type="protein sequence ID" value="EAU40750.1"/>
    <property type="molecule type" value="Genomic_DNA"/>
</dbReference>
<evidence type="ECO:0000256" key="2">
    <source>
        <dbReference type="ARBA" id="ARBA00009784"/>
    </source>
</evidence>
<dbReference type="PANTHER" id="PTHR33508:SF1">
    <property type="entry name" value="UPF0056 MEMBRANE PROTEIN YHCE"/>
    <property type="match status" value="1"/>
</dbReference>
<feature type="transmembrane region" description="Helical" evidence="7">
    <location>
        <begin position="205"/>
        <end position="225"/>
    </location>
</feature>
<evidence type="ECO:0000313" key="8">
    <source>
        <dbReference type="EMBL" id="EAU40750.1"/>
    </source>
</evidence>
<evidence type="ECO:0000313" key="9">
    <source>
        <dbReference type="Proteomes" id="UP000004310"/>
    </source>
</evidence>
<dbReference type="NCBIfam" id="TIGR00427">
    <property type="entry name" value="NAAT family transporter"/>
    <property type="match status" value="1"/>
</dbReference>
<accession>Q0G043</accession>
<feature type="transmembrane region" description="Helical" evidence="7">
    <location>
        <begin position="17"/>
        <end position="41"/>
    </location>
</feature>
<protein>
    <recommendedName>
        <fullName evidence="7">UPF0056 membrane protein</fullName>
    </recommendedName>
</protein>
<feature type="transmembrane region" description="Helical" evidence="7">
    <location>
        <begin position="165"/>
        <end position="184"/>
    </location>
</feature>
<name>Q0G043_9HYPH</name>
<reference evidence="8 9" key="1">
    <citation type="journal article" date="2010" name="J. Bacteriol.">
        <title>Genome sequence of Fulvimarina pelagi HTCC2506T, a Mn(II)-oxidizing alphaproteobacterium possessing an aerobic anoxygenic photosynthetic gene cluster and Xanthorhodopsin.</title>
        <authorList>
            <person name="Kang I."/>
            <person name="Oh H.M."/>
            <person name="Lim S.I."/>
            <person name="Ferriera S."/>
            <person name="Giovannoni S.J."/>
            <person name="Cho J.C."/>
        </authorList>
    </citation>
    <scope>NUCLEOTIDE SEQUENCE [LARGE SCALE GENOMIC DNA]</scope>
    <source>
        <strain evidence="8 9">HTCC2506</strain>
    </source>
</reference>
<keyword evidence="4 7" id="KW-0812">Transmembrane</keyword>
<proteinExistence type="inferred from homology"/>
<dbReference type="InterPro" id="IPR002771">
    <property type="entry name" value="Multi_antbiot-R_MarC"/>
</dbReference>
<keyword evidence="9" id="KW-1185">Reference proteome</keyword>
<dbReference type="HOGENOM" id="CLU_079909_0_0_5"/>
<organism evidence="8 9">
    <name type="scientific">Fulvimarina pelagi HTCC2506</name>
    <dbReference type="NCBI Taxonomy" id="314231"/>
    <lineage>
        <taxon>Bacteria</taxon>
        <taxon>Pseudomonadati</taxon>
        <taxon>Pseudomonadota</taxon>
        <taxon>Alphaproteobacteria</taxon>
        <taxon>Hyphomicrobiales</taxon>
        <taxon>Aurantimonadaceae</taxon>
        <taxon>Fulvimarina</taxon>
    </lineage>
</organism>
<dbReference type="AlphaFoldDB" id="Q0G043"/>
<keyword evidence="6 7" id="KW-0472">Membrane</keyword>
<feature type="transmembrane region" description="Helical" evidence="7">
    <location>
        <begin position="53"/>
        <end position="75"/>
    </location>
</feature>
<dbReference type="PANTHER" id="PTHR33508">
    <property type="entry name" value="UPF0056 MEMBRANE PROTEIN YHCE"/>
    <property type="match status" value="1"/>
</dbReference>
<evidence type="ECO:0000256" key="1">
    <source>
        <dbReference type="ARBA" id="ARBA00004651"/>
    </source>
</evidence>
<evidence type="ECO:0000256" key="7">
    <source>
        <dbReference type="RuleBase" id="RU362048"/>
    </source>
</evidence>
<feature type="transmembrane region" description="Helical" evidence="7">
    <location>
        <begin position="81"/>
        <end position="103"/>
    </location>
</feature>
<feature type="transmembrane region" description="Helical" evidence="7">
    <location>
        <begin position="131"/>
        <end position="153"/>
    </location>
</feature>
<gene>
    <name evidence="8" type="ORF">FP2506_03449</name>
</gene>
<dbReference type="Pfam" id="PF01914">
    <property type="entry name" value="MarC"/>
    <property type="match status" value="1"/>
</dbReference>
<sequence length="233" mass="24212">MFSAKLRLKRDMSMVDLLLNGFVTLFVIVDPLGLIPVYLALTPGVSKKARMTMAWKGCLIAFCILTVFALLGLTILEALGISLGAFRVAGGLFLFVIGFELVFERRNERKGKSATKAVAEKDDEPGEDTDVAAFPLAIPLIAGPGAIAAVILLSGQLPSAVGKASVVAVIAVTLLITCASLTFAHRLDMILGATGRGVISRVLGVILAALAVQFVADGIGALFSIGKTPAASS</sequence>
<evidence type="ECO:0000256" key="3">
    <source>
        <dbReference type="ARBA" id="ARBA00022475"/>
    </source>
</evidence>